<dbReference type="HOGENOM" id="CLU_1406720_0_0_0"/>
<evidence type="ECO:0000313" key="1">
    <source>
        <dbReference type="EMBL" id="ADV66154.1"/>
    </source>
</evidence>
<sequence length="193" mass="20166">MDPGHAPGPGQALSSGMFSRVALIAGGTDDVGLAIARDLRADGLRVAVQGPPTLWAKNVAELNDFIFLALDDAFTEDTLSRALDELTWVYRTLDVLVTVSAPDAALPAALARRVADRLGERGEGRLVHVTLGGPPAWTPEPARRGLTVNAVHADLPSGQARPLSAGDVAALVRMLVQPAGWCVTGTTLHLAGR</sequence>
<reference evidence="2" key="2">
    <citation type="submission" date="2011-01" db="EMBL/GenBank/DDBJ databases">
        <title>The complete genome of Deinococcus maricopensis DSM 21211.</title>
        <authorList>
            <consortium name="US DOE Joint Genome Institute (JGI-PGF)"/>
            <person name="Lucas S."/>
            <person name="Copeland A."/>
            <person name="Lapidus A."/>
            <person name="Goodwin L."/>
            <person name="Pitluck S."/>
            <person name="Kyrpides N."/>
            <person name="Mavromatis K."/>
            <person name="Pagani I."/>
            <person name="Ivanova N."/>
            <person name="Ovchinnikova G."/>
            <person name="Zeytun A."/>
            <person name="Detter J.C."/>
            <person name="Han C."/>
            <person name="Land M."/>
            <person name="Hauser L."/>
            <person name="Markowitz V."/>
            <person name="Cheng J.-F."/>
            <person name="Hugenholtz P."/>
            <person name="Woyke T."/>
            <person name="Wu D."/>
            <person name="Pukall R."/>
            <person name="Gehrich-Schroeter G."/>
            <person name="Brambilla E."/>
            <person name="Klenk H.-P."/>
            <person name="Eisen J.A."/>
        </authorList>
    </citation>
    <scope>NUCLEOTIDE SEQUENCE [LARGE SCALE GENOMIC DNA]</scope>
    <source>
        <strain evidence="2">DSM 21211 / LMG 22137 / NRRL B-23946 / LB-34</strain>
    </source>
</reference>
<proteinExistence type="predicted"/>
<dbReference type="Gene3D" id="3.40.50.720">
    <property type="entry name" value="NAD(P)-binding Rossmann-like Domain"/>
    <property type="match status" value="1"/>
</dbReference>
<dbReference type="InterPro" id="IPR036291">
    <property type="entry name" value="NAD(P)-bd_dom_sf"/>
</dbReference>
<dbReference type="KEGG" id="dmr:Deima_0495"/>
<evidence type="ECO:0000313" key="2">
    <source>
        <dbReference type="Proteomes" id="UP000008635"/>
    </source>
</evidence>
<dbReference type="AlphaFoldDB" id="E8U515"/>
<gene>
    <name evidence="1" type="ordered locus">Deima_0495</name>
</gene>
<dbReference type="Proteomes" id="UP000008635">
    <property type="component" value="Chromosome"/>
</dbReference>
<protein>
    <recommendedName>
        <fullName evidence="3">Short-chain dehydrogenase/reductase SDR</fullName>
    </recommendedName>
</protein>
<name>E8U515_DEIML</name>
<organism evidence="1 2">
    <name type="scientific">Deinococcus maricopensis (strain DSM 21211 / LMG 22137 / NRRL B-23946 / LB-34)</name>
    <dbReference type="NCBI Taxonomy" id="709986"/>
    <lineage>
        <taxon>Bacteria</taxon>
        <taxon>Thermotogati</taxon>
        <taxon>Deinococcota</taxon>
        <taxon>Deinococci</taxon>
        <taxon>Deinococcales</taxon>
        <taxon>Deinococcaceae</taxon>
        <taxon>Deinococcus</taxon>
    </lineage>
</organism>
<evidence type="ECO:0008006" key="3">
    <source>
        <dbReference type="Google" id="ProtNLM"/>
    </source>
</evidence>
<accession>E8U515</accession>
<reference evidence="1 2" key="1">
    <citation type="journal article" date="2011" name="Stand. Genomic Sci.">
        <title>Complete genome sequence of Deinococcus maricopensis type strain (LB-34).</title>
        <authorList>
            <person name="Pukall R."/>
            <person name="Zeytun A."/>
            <person name="Lucas S."/>
            <person name="Lapidus A."/>
            <person name="Hammon N."/>
            <person name="Deshpande S."/>
            <person name="Nolan M."/>
            <person name="Cheng J.F."/>
            <person name="Pitluck S."/>
            <person name="Liolios K."/>
            <person name="Pagani I."/>
            <person name="Mikhailova N."/>
            <person name="Ivanova N."/>
            <person name="Mavromatis K."/>
            <person name="Pati A."/>
            <person name="Tapia R."/>
            <person name="Han C."/>
            <person name="Goodwin L."/>
            <person name="Chen A."/>
            <person name="Palaniappan K."/>
            <person name="Land M."/>
            <person name="Hauser L."/>
            <person name="Chang Y.J."/>
            <person name="Jeffries C.D."/>
            <person name="Brambilla E.M."/>
            <person name="Rohde M."/>
            <person name="Goker M."/>
            <person name="Detter J.C."/>
            <person name="Woyke T."/>
            <person name="Bristow J."/>
            <person name="Eisen J.A."/>
            <person name="Markowitz V."/>
            <person name="Hugenholtz P."/>
            <person name="Kyrpides N.C."/>
            <person name="Klenk H.P."/>
        </authorList>
    </citation>
    <scope>NUCLEOTIDE SEQUENCE [LARGE SCALE GENOMIC DNA]</scope>
    <source>
        <strain evidence="2">DSM 21211 / LMG 22137 / NRRL B-23946 / LB-34</strain>
    </source>
</reference>
<dbReference type="EMBL" id="CP002454">
    <property type="protein sequence ID" value="ADV66154.1"/>
    <property type="molecule type" value="Genomic_DNA"/>
</dbReference>
<dbReference type="SUPFAM" id="SSF51735">
    <property type="entry name" value="NAD(P)-binding Rossmann-fold domains"/>
    <property type="match status" value="1"/>
</dbReference>
<dbReference type="STRING" id="709986.Deima_0495"/>
<keyword evidence="2" id="KW-1185">Reference proteome</keyword>